<dbReference type="Proteomes" id="UP001159363">
    <property type="component" value="Chromosome X"/>
</dbReference>
<accession>A0ABQ9HQU1</accession>
<comment type="caution">
    <text evidence="2">The sequence shown here is derived from an EMBL/GenBank/DDBJ whole genome shotgun (WGS) entry which is preliminary data.</text>
</comment>
<evidence type="ECO:0000256" key="1">
    <source>
        <dbReference type="SAM" id="MobiDB-lite"/>
    </source>
</evidence>
<keyword evidence="3" id="KW-1185">Reference proteome</keyword>
<sequence>MGFNIDGEWIGALLLAGLPEKFPPIILAIEHSGIAISTDCVKTKLLDMESDIGESGRAFGGEVFFCGSGHSRHYQKRGSKNHEKEAKEYSDSVGDGNQKEDISSDTEHSSGFFEDNDTRNTEFGLPYDEIPEVVRRSERERKPKNFEEFVTYIYHLGLFFNYFSDTCSRHWSKIGTHAYHSLESNLTTRNAHVSRPSSWNKSS</sequence>
<dbReference type="EMBL" id="JARBHB010000004">
    <property type="protein sequence ID" value="KAJ8886743.1"/>
    <property type="molecule type" value="Genomic_DNA"/>
</dbReference>
<proteinExistence type="predicted"/>
<name>A0ABQ9HQU1_9NEOP</name>
<protein>
    <submittedName>
        <fullName evidence="2">Uncharacterized protein</fullName>
    </submittedName>
</protein>
<feature type="compositionally biased region" description="Basic and acidic residues" evidence="1">
    <location>
        <begin position="80"/>
        <end position="90"/>
    </location>
</feature>
<feature type="region of interest" description="Disordered" evidence="1">
    <location>
        <begin position="73"/>
        <end position="124"/>
    </location>
</feature>
<gene>
    <name evidence="2" type="ORF">PR048_012955</name>
</gene>
<organism evidence="2 3">
    <name type="scientific">Dryococelus australis</name>
    <dbReference type="NCBI Taxonomy" id="614101"/>
    <lineage>
        <taxon>Eukaryota</taxon>
        <taxon>Metazoa</taxon>
        <taxon>Ecdysozoa</taxon>
        <taxon>Arthropoda</taxon>
        <taxon>Hexapoda</taxon>
        <taxon>Insecta</taxon>
        <taxon>Pterygota</taxon>
        <taxon>Neoptera</taxon>
        <taxon>Polyneoptera</taxon>
        <taxon>Phasmatodea</taxon>
        <taxon>Verophasmatodea</taxon>
        <taxon>Anareolatae</taxon>
        <taxon>Phasmatidae</taxon>
        <taxon>Eurycanthinae</taxon>
        <taxon>Dryococelus</taxon>
    </lineage>
</organism>
<evidence type="ECO:0000313" key="3">
    <source>
        <dbReference type="Proteomes" id="UP001159363"/>
    </source>
</evidence>
<feature type="compositionally biased region" description="Basic and acidic residues" evidence="1">
    <location>
        <begin position="97"/>
        <end position="108"/>
    </location>
</feature>
<evidence type="ECO:0000313" key="2">
    <source>
        <dbReference type="EMBL" id="KAJ8886743.1"/>
    </source>
</evidence>
<reference evidence="2 3" key="1">
    <citation type="submission" date="2023-02" db="EMBL/GenBank/DDBJ databases">
        <title>LHISI_Scaffold_Assembly.</title>
        <authorList>
            <person name="Stuart O.P."/>
            <person name="Cleave R."/>
            <person name="Magrath M.J.L."/>
            <person name="Mikheyev A.S."/>
        </authorList>
    </citation>
    <scope>NUCLEOTIDE SEQUENCE [LARGE SCALE GENOMIC DNA]</scope>
    <source>
        <strain evidence="2">Daus_M_001</strain>
        <tissue evidence="2">Leg muscle</tissue>
    </source>
</reference>